<dbReference type="InParanoid" id="A0A0C2YVW4"/>
<dbReference type="HOGENOM" id="CLU_163538_1_0_1"/>
<protein>
    <submittedName>
        <fullName evidence="1">Uncharacterized protein</fullName>
    </submittedName>
</protein>
<evidence type="ECO:0000313" key="1">
    <source>
        <dbReference type="EMBL" id="KIM53778.1"/>
    </source>
</evidence>
<keyword evidence="2" id="KW-1185">Reference proteome</keyword>
<reference evidence="2" key="2">
    <citation type="submission" date="2015-01" db="EMBL/GenBank/DDBJ databases">
        <title>Evolutionary Origins and Diversification of the Mycorrhizal Mutualists.</title>
        <authorList>
            <consortium name="DOE Joint Genome Institute"/>
            <consortium name="Mycorrhizal Genomics Consortium"/>
            <person name="Kohler A."/>
            <person name="Kuo A."/>
            <person name="Nagy L.G."/>
            <person name="Floudas D."/>
            <person name="Copeland A."/>
            <person name="Barry K.W."/>
            <person name="Cichocki N."/>
            <person name="Veneault-Fourrey C."/>
            <person name="LaButti K."/>
            <person name="Lindquist E.A."/>
            <person name="Lipzen A."/>
            <person name="Lundell T."/>
            <person name="Morin E."/>
            <person name="Murat C."/>
            <person name="Riley R."/>
            <person name="Ohm R."/>
            <person name="Sun H."/>
            <person name="Tunlid A."/>
            <person name="Henrissat B."/>
            <person name="Grigoriev I.V."/>
            <person name="Hibbett D.S."/>
            <person name="Martin F."/>
        </authorList>
    </citation>
    <scope>NUCLEOTIDE SEQUENCE [LARGE SCALE GENOMIC DNA]</scope>
    <source>
        <strain evidence="2">Foug A</strain>
    </source>
</reference>
<dbReference type="Proteomes" id="UP000053989">
    <property type="component" value="Unassembled WGS sequence"/>
</dbReference>
<evidence type="ECO:0000313" key="2">
    <source>
        <dbReference type="Proteomes" id="UP000053989"/>
    </source>
</evidence>
<sequence>MSLQIQKGANGARADNIKRMKAAIINWITPKGQLLTPHIPCNVKSSHGFHHDCTGALLCPAGRQEHG</sequence>
<dbReference type="InterPro" id="IPR046521">
    <property type="entry name" value="DUF6698"/>
</dbReference>
<dbReference type="EMBL" id="KN822171">
    <property type="protein sequence ID" value="KIM53778.1"/>
    <property type="molecule type" value="Genomic_DNA"/>
</dbReference>
<dbReference type="Pfam" id="PF20414">
    <property type="entry name" value="DUF6698"/>
    <property type="match status" value="1"/>
</dbReference>
<gene>
    <name evidence="1" type="ORF">SCLCIDRAFT_138309</name>
</gene>
<proteinExistence type="predicted"/>
<dbReference type="OrthoDB" id="2683212at2759"/>
<organism evidence="1 2">
    <name type="scientific">Scleroderma citrinum Foug A</name>
    <dbReference type="NCBI Taxonomy" id="1036808"/>
    <lineage>
        <taxon>Eukaryota</taxon>
        <taxon>Fungi</taxon>
        <taxon>Dikarya</taxon>
        <taxon>Basidiomycota</taxon>
        <taxon>Agaricomycotina</taxon>
        <taxon>Agaricomycetes</taxon>
        <taxon>Agaricomycetidae</taxon>
        <taxon>Boletales</taxon>
        <taxon>Sclerodermatineae</taxon>
        <taxon>Sclerodermataceae</taxon>
        <taxon>Scleroderma</taxon>
    </lineage>
</organism>
<name>A0A0C2YVW4_9AGAM</name>
<reference evidence="1 2" key="1">
    <citation type="submission" date="2014-04" db="EMBL/GenBank/DDBJ databases">
        <authorList>
            <consortium name="DOE Joint Genome Institute"/>
            <person name="Kuo A."/>
            <person name="Kohler A."/>
            <person name="Nagy L.G."/>
            <person name="Floudas D."/>
            <person name="Copeland A."/>
            <person name="Barry K.W."/>
            <person name="Cichocki N."/>
            <person name="Veneault-Fourrey C."/>
            <person name="LaButti K."/>
            <person name="Lindquist E.A."/>
            <person name="Lipzen A."/>
            <person name="Lundell T."/>
            <person name="Morin E."/>
            <person name="Murat C."/>
            <person name="Sun H."/>
            <person name="Tunlid A."/>
            <person name="Henrissat B."/>
            <person name="Grigoriev I.V."/>
            <person name="Hibbett D.S."/>
            <person name="Martin F."/>
            <person name="Nordberg H.P."/>
            <person name="Cantor M.N."/>
            <person name="Hua S.X."/>
        </authorList>
    </citation>
    <scope>NUCLEOTIDE SEQUENCE [LARGE SCALE GENOMIC DNA]</scope>
    <source>
        <strain evidence="1 2">Foug A</strain>
    </source>
</reference>
<dbReference type="STRING" id="1036808.A0A0C2YVW4"/>
<dbReference type="AlphaFoldDB" id="A0A0C2YVW4"/>
<accession>A0A0C2YVW4</accession>